<dbReference type="InterPro" id="IPR002931">
    <property type="entry name" value="Transglutaminase-like"/>
</dbReference>
<evidence type="ECO:0000259" key="2">
    <source>
        <dbReference type="Pfam" id="PF01841"/>
    </source>
</evidence>
<accession>A0A1T4N2F7</accession>
<keyword evidence="1" id="KW-1133">Transmembrane helix</keyword>
<organism evidence="3 4">
    <name type="scientific">Eubacterium ruminantium</name>
    <dbReference type="NCBI Taxonomy" id="42322"/>
    <lineage>
        <taxon>Bacteria</taxon>
        <taxon>Bacillati</taxon>
        <taxon>Bacillota</taxon>
        <taxon>Clostridia</taxon>
        <taxon>Eubacteriales</taxon>
        <taxon>Eubacteriaceae</taxon>
        <taxon>Eubacterium</taxon>
    </lineage>
</organism>
<dbReference type="RefSeq" id="WP_078787269.1">
    <property type="nucleotide sequence ID" value="NZ_FMTO01000007.1"/>
</dbReference>
<feature type="transmembrane region" description="Helical" evidence="1">
    <location>
        <begin position="46"/>
        <end position="65"/>
    </location>
</feature>
<evidence type="ECO:0000256" key="1">
    <source>
        <dbReference type="SAM" id="Phobius"/>
    </source>
</evidence>
<dbReference type="AlphaFoldDB" id="A0A1T4N2F7"/>
<proteinExistence type="predicted"/>
<feature type="domain" description="Transglutaminase-like" evidence="2">
    <location>
        <begin position="153"/>
        <end position="252"/>
    </location>
</feature>
<evidence type="ECO:0000313" key="4">
    <source>
        <dbReference type="Proteomes" id="UP000189857"/>
    </source>
</evidence>
<dbReference type="EMBL" id="FUXA01000008">
    <property type="protein sequence ID" value="SJZ73296.1"/>
    <property type="molecule type" value="Genomic_DNA"/>
</dbReference>
<dbReference type="Pfam" id="PF01841">
    <property type="entry name" value="Transglut_core"/>
    <property type="match status" value="1"/>
</dbReference>
<dbReference type="Gene3D" id="3.10.620.30">
    <property type="match status" value="1"/>
</dbReference>
<gene>
    <name evidence="3" type="ORF">SAMN02745110_01431</name>
</gene>
<sequence length="277" mass="31638">MEQLEEEIKKATAETWKNVIETAEKNTAMDVKGLGSGEGKQGGIPAFFYATLALVIMAAVMGFIIKRLSGIDKNEPERSSVVEAGTLSEKNVESKTETVSGKKYFRNSENTAALGDDNNIKMTDKVTEAYKSDDVTILSDKEKEVYNMATKVINSIIKEDMTDLEKEKAVIEWLHKNVAYNHLEDDKEISFSDNFSSPYVVLKNKKAYRTGYATTFRLFMKMLGIDCKILFNEDKMLVWNGIRIDNRWYYVDVYEESENQTQKYFNMTDEEARVVGY</sequence>
<dbReference type="InterPro" id="IPR038765">
    <property type="entry name" value="Papain-like_cys_pep_sf"/>
</dbReference>
<dbReference type="Proteomes" id="UP000189857">
    <property type="component" value="Unassembled WGS sequence"/>
</dbReference>
<dbReference type="OrthoDB" id="9788327at2"/>
<reference evidence="3 4" key="1">
    <citation type="submission" date="2017-02" db="EMBL/GenBank/DDBJ databases">
        <authorList>
            <person name="Peterson S.W."/>
        </authorList>
    </citation>
    <scope>NUCLEOTIDE SEQUENCE [LARGE SCALE GENOMIC DNA]</scope>
    <source>
        <strain evidence="3 4">ATCC 17233</strain>
    </source>
</reference>
<keyword evidence="4" id="KW-1185">Reference proteome</keyword>
<protein>
    <submittedName>
        <fullName evidence="3">Transglutaminase-like superfamily protein</fullName>
    </submittedName>
</protein>
<dbReference type="SUPFAM" id="SSF54001">
    <property type="entry name" value="Cysteine proteinases"/>
    <property type="match status" value="1"/>
</dbReference>
<keyword evidence="1" id="KW-0812">Transmembrane</keyword>
<keyword evidence="1" id="KW-0472">Membrane</keyword>
<evidence type="ECO:0000313" key="3">
    <source>
        <dbReference type="EMBL" id="SJZ73296.1"/>
    </source>
</evidence>
<name>A0A1T4N2F7_9FIRM</name>